<dbReference type="GO" id="GO:0016787">
    <property type="term" value="F:hydrolase activity"/>
    <property type="evidence" value="ECO:0007669"/>
    <property type="project" value="InterPro"/>
</dbReference>
<dbReference type="InterPro" id="IPR004843">
    <property type="entry name" value="Calcineurin-like_PHP"/>
</dbReference>
<dbReference type="Pfam" id="PF00149">
    <property type="entry name" value="Metallophos"/>
    <property type="match status" value="1"/>
</dbReference>
<dbReference type="Pfam" id="PF24406">
    <property type="entry name" value="nSTAND_NTPase4"/>
    <property type="match status" value="1"/>
</dbReference>
<dbReference type="EMBL" id="FZNS01000003">
    <property type="protein sequence ID" value="SNR54762.1"/>
    <property type="molecule type" value="Genomic_DNA"/>
</dbReference>
<dbReference type="InterPro" id="IPR057123">
    <property type="entry name" value="STAND_NTPase4_dom"/>
</dbReference>
<evidence type="ECO:0000259" key="2">
    <source>
        <dbReference type="Pfam" id="PF24406"/>
    </source>
</evidence>
<dbReference type="RefSeq" id="WP_089332513.1">
    <property type="nucleotide sequence ID" value="NZ_FZNS01000003.1"/>
</dbReference>
<gene>
    <name evidence="3" type="ORF">SAMN06269173_103560</name>
</gene>
<protein>
    <submittedName>
        <fullName evidence="3">Calcineurin-like phosphoesterase</fullName>
    </submittedName>
</protein>
<dbReference type="Gene3D" id="3.40.50.300">
    <property type="entry name" value="P-loop containing nucleotide triphosphate hydrolases"/>
    <property type="match status" value="1"/>
</dbReference>
<dbReference type="InterPro" id="IPR027417">
    <property type="entry name" value="P-loop_NTPase"/>
</dbReference>
<name>A0A238X813_9BACT</name>
<evidence type="ECO:0000259" key="1">
    <source>
        <dbReference type="Pfam" id="PF00149"/>
    </source>
</evidence>
<evidence type="ECO:0000313" key="3">
    <source>
        <dbReference type="EMBL" id="SNR54762.1"/>
    </source>
</evidence>
<proteinExistence type="predicted"/>
<dbReference type="SUPFAM" id="SSF56300">
    <property type="entry name" value="Metallo-dependent phosphatases"/>
    <property type="match status" value="1"/>
</dbReference>
<dbReference type="Proteomes" id="UP000198310">
    <property type="component" value="Unassembled WGS sequence"/>
</dbReference>
<feature type="domain" description="STAND NTPase 4 small alpha/beta" evidence="2">
    <location>
        <begin position="646"/>
        <end position="694"/>
    </location>
</feature>
<feature type="domain" description="Calcineurin-like phosphoesterase" evidence="1">
    <location>
        <begin position="5"/>
        <end position="235"/>
    </location>
</feature>
<evidence type="ECO:0000313" key="4">
    <source>
        <dbReference type="Proteomes" id="UP000198310"/>
    </source>
</evidence>
<organism evidence="3 4">
    <name type="scientific">Hymenobacter mucosus</name>
    <dbReference type="NCBI Taxonomy" id="1411120"/>
    <lineage>
        <taxon>Bacteria</taxon>
        <taxon>Pseudomonadati</taxon>
        <taxon>Bacteroidota</taxon>
        <taxon>Cytophagia</taxon>
        <taxon>Cytophagales</taxon>
        <taxon>Hymenobacteraceae</taxon>
        <taxon>Hymenobacter</taxon>
    </lineage>
</organism>
<sequence length="1041" mass="119145">MKALLLQISDIHVKGSKDKIFARKDLIVEATRVIPRDYQACFVVVTGDIAYAGKEEEYADSLDIFETIKIGLKQEFNNNIPVFMIAIPGNHDCDFGPVNLLRDNIIPVIRGGVGLDDFMINACVQVQEKFNVLLKGYFQENINIHNNLYWEYFFNIDGETILFRCCNTAWLSELKEKPGQMYYPVDYIPEQEQHSDVVVSIFHHPYNWLTPDNGRSFRKRIEQVSDFILTGHEHDVTHRIVKSNDGQNNSYIEGGALQDSYDSSTSEFNGILIDSTENKYKLYNFKWFTDRYAPTPSSPVWQQYVPNKLRSKNEFALSETGSNWLHELGLQVNHPSRGLLIRNDIYVYPDLLDINNRSKGVSKNVKGEDLINKLKEFNRIIISGTDDSGKTALAKQCFQDAWDVGFVPVYLDGGSGRAISSDESLIDTLGAECEKLYTGIDLNKYKQLSKDKHLVIIDNFDKIKFKKGKRSAKEIVDRLLEFSGCVILFSNDIALQASELISDSLVFLTEGDDYFREYRILPFGHYRREKLINRWFSLDDKVADNESDFYRKVDQVKKLLDTVIGNNYIPPYPVVLLPILQEQHHSERVNTSASTYGYFYELLIKRSLVEKNWGQVNADIKTGYLTFLAKYMLDHDIEELNDRMSREFHGYYEDTYGIKVSYSGIVASLSETHILEINDDSFKFKYPYIFYYFAATSLRDNVSDLETRNKIEELTTSLYEEKSANILLFLTHLTKNRFIVEKMVNAASTVFPQVAPAKIVKDSNILADVNFNPITVFEEKDVKESRDARNKQIDDVVADKGQTDEIEEYEAVEENEELDIQEEVEAIPEEYEQSVRTVSTALKTMQILGQLLKNYVGTMEAQSKNTLVKECVGIGLRTLGYMFTLLEENKKDFVEGMTEIIKNDNPGIADSDAHSRAIQSIFGTLHFNTYAIIRSISNAIGSPALNQVYDKMIETDTSPAVRLIYTSLLFDHSAAFPIKNMVQSSEILKGNVLALEVLKSLTLNQFYLFNIPYKIKQQACEQLGIRYNAIIGADKRQKLLK</sequence>
<accession>A0A238X813</accession>
<dbReference type="InterPro" id="IPR029052">
    <property type="entry name" value="Metallo-depent_PP-like"/>
</dbReference>
<dbReference type="Gene3D" id="3.60.21.10">
    <property type="match status" value="1"/>
</dbReference>
<reference evidence="4" key="1">
    <citation type="submission" date="2017-06" db="EMBL/GenBank/DDBJ databases">
        <authorList>
            <person name="Varghese N."/>
            <person name="Submissions S."/>
        </authorList>
    </citation>
    <scope>NUCLEOTIDE SEQUENCE [LARGE SCALE GENOMIC DNA]</scope>
    <source>
        <strain evidence="4">DSM 28041</strain>
    </source>
</reference>
<keyword evidence="4" id="KW-1185">Reference proteome</keyword>
<dbReference type="SUPFAM" id="SSF52540">
    <property type="entry name" value="P-loop containing nucleoside triphosphate hydrolases"/>
    <property type="match status" value="1"/>
</dbReference>
<dbReference type="AlphaFoldDB" id="A0A238X813"/>